<feature type="transmembrane region" description="Helical" evidence="2">
    <location>
        <begin position="196"/>
        <end position="212"/>
    </location>
</feature>
<feature type="transmembrane region" description="Helical" evidence="2">
    <location>
        <begin position="135"/>
        <end position="153"/>
    </location>
</feature>
<dbReference type="NCBIfam" id="TIGR02458">
    <property type="entry name" value="CbtA"/>
    <property type="match status" value="1"/>
</dbReference>
<feature type="region of interest" description="Disordered" evidence="1">
    <location>
        <begin position="61"/>
        <end position="96"/>
    </location>
</feature>
<organism evidence="3 4">
    <name type="scientific">Massilia violaceinigra</name>
    <dbReference type="NCBI Taxonomy" id="2045208"/>
    <lineage>
        <taxon>Bacteria</taxon>
        <taxon>Pseudomonadati</taxon>
        <taxon>Pseudomonadota</taxon>
        <taxon>Betaproteobacteria</taxon>
        <taxon>Burkholderiales</taxon>
        <taxon>Oxalobacteraceae</taxon>
        <taxon>Telluria group</taxon>
        <taxon>Massilia</taxon>
    </lineage>
</organism>
<evidence type="ECO:0008006" key="5">
    <source>
        <dbReference type="Google" id="ProtNLM"/>
    </source>
</evidence>
<feature type="transmembrane region" description="Helical" evidence="2">
    <location>
        <begin position="173"/>
        <end position="191"/>
    </location>
</feature>
<protein>
    <recommendedName>
        <fullName evidence="5">Cobalt transporter</fullName>
    </recommendedName>
</protein>
<evidence type="ECO:0000313" key="3">
    <source>
        <dbReference type="EMBL" id="ATQ77826.1"/>
    </source>
</evidence>
<dbReference type="RefSeq" id="WP_099880330.1">
    <property type="nucleotide sequence ID" value="NZ_CP024608.1"/>
</dbReference>
<gene>
    <name evidence="3" type="ORF">CR152_27480</name>
</gene>
<dbReference type="Proteomes" id="UP000229897">
    <property type="component" value="Chromosome"/>
</dbReference>
<keyword evidence="4" id="KW-1185">Reference proteome</keyword>
<dbReference type="Pfam" id="PF09490">
    <property type="entry name" value="CbtA"/>
    <property type="match status" value="1"/>
</dbReference>
<feature type="transmembrane region" description="Helical" evidence="2">
    <location>
        <begin position="232"/>
        <end position="255"/>
    </location>
</feature>
<evidence type="ECO:0000313" key="4">
    <source>
        <dbReference type="Proteomes" id="UP000229897"/>
    </source>
</evidence>
<keyword evidence="2" id="KW-1133">Transmembrane helix</keyword>
<sequence length="259" mass="26967">MPLIRTAPAASLGTFNRIIASAAAAGILAGLLLTGVQQLQVAPIILQAEVFESAAPKALEQAAPHSHADATPHEHSHDAKPHEHAEEGAHEHGGWQPDDGFERTFYTAVANISAGVGFALLLAAAISLHGGASGWRVGLLWGAAGYTVFFVAPSVGLPPELPGTVAAPLLARQLWWTATVMASAGGLALLVFAKNWPLRIAGALLLFVPHLVGSPQPKIHSSSAPPELALSFLYATLLANAVFWVAMGALAGYFYKKFG</sequence>
<dbReference type="EMBL" id="CP024608">
    <property type="protein sequence ID" value="ATQ77826.1"/>
    <property type="molecule type" value="Genomic_DNA"/>
</dbReference>
<evidence type="ECO:0000256" key="2">
    <source>
        <dbReference type="SAM" id="Phobius"/>
    </source>
</evidence>
<accession>A0A2D2DS71</accession>
<name>A0A2D2DS71_9BURK</name>
<dbReference type="OrthoDB" id="9813640at2"/>
<proteinExistence type="predicted"/>
<dbReference type="AlphaFoldDB" id="A0A2D2DS71"/>
<feature type="transmembrane region" description="Helical" evidence="2">
    <location>
        <begin position="105"/>
        <end position="128"/>
    </location>
</feature>
<dbReference type="InterPro" id="IPR012666">
    <property type="entry name" value="CbtA_put"/>
</dbReference>
<reference evidence="3" key="1">
    <citation type="submission" date="2017-10" db="EMBL/GenBank/DDBJ databases">
        <title>Massilia psychrophilum sp. nov., a novel purple-pigmented bacterium isolated from Tianshan glacier, Xinjiang Municipality, China.</title>
        <authorList>
            <person name="Wang H."/>
        </authorList>
    </citation>
    <scope>NUCLEOTIDE SEQUENCE [LARGE SCALE GENOMIC DNA]</scope>
    <source>
        <strain evidence="3">B2</strain>
    </source>
</reference>
<evidence type="ECO:0000256" key="1">
    <source>
        <dbReference type="SAM" id="MobiDB-lite"/>
    </source>
</evidence>
<dbReference type="KEGG" id="mass:CR152_27480"/>
<keyword evidence="2" id="KW-0472">Membrane</keyword>
<feature type="compositionally biased region" description="Basic and acidic residues" evidence="1">
    <location>
        <begin position="66"/>
        <end position="93"/>
    </location>
</feature>
<keyword evidence="2" id="KW-0812">Transmembrane</keyword>